<feature type="domain" description="S1 motif" evidence="15">
    <location>
        <begin position="974"/>
        <end position="1043"/>
    </location>
</feature>
<dbReference type="Pfam" id="PF24685">
    <property type="entry name" value="OB_RRP5_4th"/>
    <property type="match status" value="1"/>
</dbReference>
<evidence type="ECO:0000256" key="9">
    <source>
        <dbReference type="ARBA" id="ARBA00059726"/>
    </source>
</evidence>
<evidence type="ECO:0000313" key="16">
    <source>
        <dbReference type="EMBL" id="ORZ06034.1"/>
    </source>
</evidence>
<dbReference type="GO" id="GO:0000480">
    <property type="term" value="P:endonucleolytic cleavage in 5'-ETS of tricistronic rRNA transcript (SSU-rRNA, 5.8S rRNA, LSU-rRNA)"/>
    <property type="evidence" value="ECO:0007669"/>
    <property type="project" value="EnsemblFungi"/>
</dbReference>
<feature type="domain" description="S1 motif" evidence="15">
    <location>
        <begin position="682"/>
        <end position="758"/>
    </location>
</feature>
<keyword evidence="4" id="KW-0597">Phosphoprotein</keyword>
<feature type="domain" description="S1 motif" evidence="15">
    <location>
        <begin position="876"/>
        <end position="946"/>
    </location>
</feature>
<keyword evidence="6" id="KW-0832">Ubl conjugation</keyword>
<feature type="domain" description="S1 motif" evidence="15">
    <location>
        <begin position="495"/>
        <end position="564"/>
    </location>
</feature>
<comment type="caution">
    <text evidence="16">The sequence shown here is derived from an EMBL/GenBank/DDBJ whole genome shotgun (WGS) entry which is preliminary data.</text>
</comment>
<sequence>MVKRKSEAEAAELVTSTSEEVNFPRGGASVLTPLEHREISNKVAKDLFSTKKSSTETESEPATKKRKASKKDAKNSKSTGDTDDTDKRVMIEDLSFKKLTVGSIVLGCVTQINDLNILVALPNQLVGTLPITEISDVLTKQVEAAAAADEDEDEDMDNNTELPDLNTLFHIGQWVPCSITSVQGNDSGKKRIELSLKPSIVNSAIAKVDIVSGLVIGASVESVEDHGYVMSMGVEGMTGFCRHADAKSFIEKFNRGEELAVGQYVVCAVKDVAKNKRTVNLSFDRQSIGSARIESPYSKMNSITSGQRISGLVEYAGARGLKVKFMGLYEGYIGISQLPFTTDVSETYRVGSSVTFRILFSDMVTEQKLILGSLLPHVVKLDQPKTANDEGISKYVGELYPYGAFLEKVTVVRVTPIGVVVSIDGLENVMGFIHISQLSDERIESLSKKTGNFIVGSTHRARVLSYSPVDGVLSLTTKPSILKDAFLQLSDVVVGEVVDCTVDKLTNQGLVVKLSSRISGFVPSHHLADVKLSRPELKFKAGGKVRARVLMVDNERNKLVLTLKKSLLKTDLPLIKSSSDAKPKMATHGIIVNVLANGCIVGFYNNVTAFCPGSEMTEAKGVNLQEAFQKGQTVKVYVLSVEPEKQKMMVSMIRDTILTDAERDTKKNKKGDNSDGEGYQPGSIVDGVKVTDVKNMQLSLKMPNGSSGRVHITEVFDKFEDIPADQRQHALEVYKDKSLKVKVMQNRSVKKHTHLALSHAHKTMNIIECTLKLDDKKEDATKHIKSGDVILGFVTDVKRDHLLVAINHHLKGMVRKQHTSTSVSVANHLSKHFVIGQAVKVSVTSVNNSKKTLDLVIVDGEAVPPVVKDIKSLKVGQVLNGLVRSVDNKTGLLVQLTTGVAGRVHLTDLSDIFVENPTNNFKENTVVKCKVLGIDVSRKRVDLTLRPSCISNVPVNTEKKHQREIKSFDDLHEGDVLKGYVENISNVGVFVAYNRHIRARVKIAQLSDDFVKEWKSLYTVGELVESKVLNVEADLKRVEASLKKSVVTGIPASKKKSTEEEIPDVDDDEDDEESEDEPMEGQDDDSSDEDEDESMNEDESDDEQADQADDVEMTNASEDDEDDSDEEDDDDENAPALSVGSGFDWSGQVANLQGKGASDDEDSDSENDDESADKKKKGANKKKEVEDKTAELNASAPQSIGDFERLLVGSPDSSYLWINYMAYQLQLSEISKARAIGDRALKTINFREEQEKMNVWVALMNLENQFGTDATLEQIFKRALTFCDPKKVYLQLAKVYERSEKMNKAEDLWKEATKKFGQSPEVWTQFGLFYLQQGNVEGARDLLQRSLKSLPKHEHIQTIVKFAQMEFKHGEAERGRTIMEGVMNNSPKRMDLWNIYLDMEIKAGEHDMVQRLFERVTSMKFSSKKMKFLFKKWLQYAKDHGSADDAERVKERTLAYVESINA</sequence>
<dbReference type="FunFam" id="2.40.50.140:FF:000200">
    <property type="entry name" value="Programmed cell death 11"/>
    <property type="match status" value="1"/>
</dbReference>
<dbReference type="PROSITE" id="PS50126">
    <property type="entry name" value="S1"/>
    <property type="match status" value="10"/>
</dbReference>
<feature type="region of interest" description="Disordered" evidence="14">
    <location>
        <begin position="661"/>
        <end position="684"/>
    </location>
</feature>
<feature type="compositionally biased region" description="Basic and acidic residues" evidence="14">
    <location>
        <begin position="34"/>
        <end position="55"/>
    </location>
</feature>
<protein>
    <recommendedName>
        <fullName evidence="11">Protein RRP5 homolog</fullName>
    </recommendedName>
    <alternativeName>
        <fullName evidence="12">Programmed cell death protein 11</fullName>
    </alternativeName>
</protein>
<dbReference type="Gene3D" id="1.25.40.10">
    <property type="entry name" value="Tetratricopeptide repeat domain"/>
    <property type="match status" value="2"/>
</dbReference>
<dbReference type="OrthoDB" id="412781at2759"/>
<dbReference type="GO" id="GO:0034463">
    <property type="term" value="P:90S preribosome assembly"/>
    <property type="evidence" value="ECO:0007669"/>
    <property type="project" value="EnsemblFungi"/>
</dbReference>
<dbReference type="FunFam" id="2.40.50.140:FF:000103">
    <property type="entry name" value="protein RRP5 homolog"/>
    <property type="match status" value="3"/>
</dbReference>
<dbReference type="InterPro" id="IPR048059">
    <property type="entry name" value="Rrp5_S1_rpt_hs1_sc1"/>
</dbReference>
<feature type="compositionally biased region" description="Acidic residues" evidence="14">
    <location>
        <begin position="1159"/>
        <end position="1171"/>
    </location>
</feature>
<keyword evidence="5" id="KW-0677">Repeat</keyword>
<evidence type="ECO:0000256" key="1">
    <source>
        <dbReference type="ARBA" id="ARBA00004604"/>
    </source>
</evidence>
<dbReference type="Pfam" id="PF00575">
    <property type="entry name" value="S1"/>
    <property type="match status" value="3"/>
</dbReference>
<dbReference type="InterPro" id="IPR012340">
    <property type="entry name" value="NA-bd_OB-fold"/>
</dbReference>
<comment type="subcellular location">
    <subcellularLocation>
        <location evidence="1">Nucleus</location>
        <location evidence="1">Nucleolus</location>
    </subcellularLocation>
</comment>
<dbReference type="GO" id="GO:0034512">
    <property type="term" value="F:box C/D sno(s)RNA binding"/>
    <property type="evidence" value="ECO:0007669"/>
    <property type="project" value="EnsemblFungi"/>
</dbReference>
<evidence type="ECO:0000313" key="17">
    <source>
        <dbReference type="Proteomes" id="UP000193560"/>
    </source>
</evidence>
<dbReference type="Proteomes" id="UP000193560">
    <property type="component" value="Unassembled WGS sequence"/>
</dbReference>
<dbReference type="GO" id="GO:0034511">
    <property type="term" value="F:U3 snoRNA binding"/>
    <property type="evidence" value="ECO:0007669"/>
    <property type="project" value="EnsemblFungi"/>
</dbReference>
<dbReference type="GO" id="GO:0032040">
    <property type="term" value="C:small-subunit processome"/>
    <property type="evidence" value="ECO:0007669"/>
    <property type="project" value="EnsemblFungi"/>
</dbReference>
<feature type="domain" description="S1 motif" evidence="15">
    <location>
        <begin position="213"/>
        <end position="284"/>
    </location>
</feature>
<dbReference type="SMART" id="SM00028">
    <property type="entry name" value="TPR"/>
    <property type="match status" value="2"/>
</dbReference>
<dbReference type="Gene3D" id="2.40.50.140">
    <property type="entry name" value="Nucleic acid-binding proteins"/>
    <property type="match status" value="8"/>
</dbReference>
<dbReference type="Pfam" id="PF23231">
    <property type="entry name" value="HAT_Syf1_CNRKL1_C"/>
    <property type="match status" value="1"/>
</dbReference>
<feature type="repeat" description="TPR" evidence="13">
    <location>
        <begin position="1320"/>
        <end position="1353"/>
    </location>
</feature>
<dbReference type="GO" id="GO:0000447">
    <property type="term" value="P:endonucleolytic cleavage in ITS1 to separate SSU-rRNA from 5.8S rRNA and LSU-rRNA from tricistronic rRNA transcript (SSU-rRNA, 5.8S rRNA, LSU-rRNA)"/>
    <property type="evidence" value="ECO:0007669"/>
    <property type="project" value="EnsemblFungi"/>
</dbReference>
<dbReference type="InterPro" id="IPR045209">
    <property type="entry name" value="Rrp5"/>
</dbReference>
<dbReference type="GO" id="GO:0042134">
    <property type="term" value="F:rRNA primary transcript binding"/>
    <property type="evidence" value="ECO:0007669"/>
    <property type="project" value="EnsemblFungi"/>
</dbReference>
<keyword evidence="8" id="KW-0539">Nucleus</keyword>
<feature type="compositionally biased region" description="Basic and acidic residues" evidence="14">
    <location>
        <begin position="1181"/>
        <end position="1190"/>
    </location>
</feature>
<dbReference type="FunFam" id="1.25.40.10:FF:000065">
    <property type="entry name" value="Programmed cell death 11"/>
    <property type="match status" value="1"/>
</dbReference>
<comment type="function">
    <text evidence="9">Essential for the generation of mature 18S rRNA, specifically necessary for cleavages at sites A0, 1 and 2 of the 47S precursor. Directly interacts with U3 snoRNA.</text>
</comment>
<keyword evidence="2" id="KW-1017">Isopeptide bond</keyword>
<feature type="domain" description="S1 motif" evidence="15">
    <location>
        <begin position="403"/>
        <end position="478"/>
    </location>
</feature>
<name>A0A1X2HZR2_9FUNG</name>
<dbReference type="STRING" id="90262.A0A1X2HZR2"/>
<dbReference type="InterPro" id="IPR003029">
    <property type="entry name" value="S1_domain"/>
</dbReference>
<keyword evidence="3" id="KW-0698">rRNA processing</keyword>
<accession>A0A1X2HZR2</accession>
<feature type="region of interest" description="Disordered" evidence="14">
    <location>
        <begin position="1049"/>
        <end position="1193"/>
    </location>
</feature>
<feature type="region of interest" description="Disordered" evidence="14">
    <location>
        <begin position="1"/>
        <end position="85"/>
    </location>
</feature>
<dbReference type="SUPFAM" id="SSF50249">
    <property type="entry name" value="Nucleic acid-binding proteins"/>
    <property type="match status" value="8"/>
</dbReference>
<keyword evidence="7" id="KW-0007">Acetylation</keyword>
<evidence type="ECO:0000256" key="4">
    <source>
        <dbReference type="ARBA" id="ARBA00022553"/>
    </source>
</evidence>
<evidence type="ECO:0000256" key="5">
    <source>
        <dbReference type="ARBA" id="ARBA00022737"/>
    </source>
</evidence>
<feature type="domain" description="S1 motif" evidence="15">
    <location>
        <begin position="787"/>
        <end position="858"/>
    </location>
</feature>
<feature type="compositionally biased region" description="Basic and acidic residues" evidence="14">
    <location>
        <begin position="661"/>
        <end position="673"/>
    </location>
</feature>
<reference evidence="16 17" key="1">
    <citation type="submission" date="2016-07" db="EMBL/GenBank/DDBJ databases">
        <title>Pervasive Adenine N6-methylation of Active Genes in Fungi.</title>
        <authorList>
            <consortium name="DOE Joint Genome Institute"/>
            <person name="Mondo S.J."/>
            <person name="Dannebaum R.O."/>
            <person name="Kuo R.C."/>
            <person name="Labutti K."/>
            <person name="Haridas S."/>
            <person name="Kuo A."/>
            <person name="Salamov A."/>
            <person name="Ahrendt S.R."/>
            <person name="Lipzen A."/>
            <person name="Sullivan W."/>
            <person name="Andreopoulos W.B."/>
            <person name="Clum A."/>
            <person name="Lindquist E."/>
            <person name="Daum C."/>
            <person name="Ramamoorthy G.K."/>
            <person name="Gryganskyi A."/>
            <person name="Culley D."/>
            <person name="Magnuson J.K."/>
            <person name="James T.Y."/>
            <person name="O'Malley M.A."/>
            <person name="Stajich J.E."/>
            <person name="Spatafora J.W."/>
            <person name="Visel A."/>
            <person name="Grigoriev I.V."/>
        </authorList>
    </citation>
    <scope>NUCLEOTIDE SEQUENCE [LARGE SCALE GENOMIC DNA]</scope>
    <source>
        <strain evidence="16 17">NRRL 1336</strain>
    </source>
</reference>
<comment type="subunit">
    <text evidence="10">Interacts with NF-kappa-B p50/NFKB1 and NF-kappa-B p65/RELA.</text>
</comment>
<keyword evidence="17" id="KW-1185">Reference proteome</keyword>
<gene>
    <name evidence="16" type="ORF">BCR42DRAFT_427544</name>
</gene>
<evidence type="ECO:0000256" key="10">
    <source>
        <dbReference type="ARBA" id="ARBA00062488"/>
    </source>
</evidence>
<feature type="compositionally biased region" description="Acidic residues" evidence="14">
    <location>
        <begin position="1060"/>
        <end position="1133"/>
    </location>
</feature>
<dbReference type="GO" id="GO:0034513">
    <property type="term" value="F:box H/ACA snoRNA binding"/>
    <property type="evidence" value="ECO:0007669"/>
    <property type="project" value="EnsemblFungi"/>
</dbReference>
<dbReference type="GO" id="GO:0008266">
    <property type="term" value="F:poly(U) RNA binding"/>
    <property type="evidence" value="ECO:0007669"/>
    <property type="project" value="EnsemblFungi"/>
</dbReference>
<dbReference type="SMART" id="SM00316">
    <property type="entry name" value="S1"/>
    <property type="match status" value="10"/>
</dbReference>
<dbReference type="InterPro" id="IPR003107">
    <property type="entry name" value="HAT"/>
</dbReference>
<dbReference type="EMBL" id="MCGE01000041">
    <property type="protein sequence ID" value="ORZ06034.1"/>
    <property type="molecule type" value="Genomic_DNA"/>
</dbReference>
<organism evidence="16 17">
    <name type="scientific">Absidia repens</name>
    <dbReference type="NCBI Taxonomy" id="90262"/>
    <lineage>
        <taxon>Eukaryota</taxon>
        <taxon>Fungi</taxon>
        <taxon>Fungi incertae sedis</taxon>
        <taxon>Mucoromycota</taxon>
        <taxon>Mucoromycotina</taxon>
        <taxon>Mucoromycetes</taxon>
        <taxon>Mucorales</taxon>
        <taxon>Cunninghamellaceae</taxon>
        <taxon>Absidia</taxon>
    </lineage>
</organism>
<dbReference type="GO" id="GO:0000464">
    <property type="term" value="P:endonucleolytic cleavage in ITS1 upstream of 5.8S rRNA from tricistronic rRNA transcript (SSU-rRNA, 5.8S rRNA, LSU-rRNA)"/>
    <property type="evidence" value="ECO:0007669"/>
    <property type="project" value="EnsemblFungi"/>
</dbReference>
<evidence type="ECO:0000256" key="11">
    <source>
        <dbReference type="ARBA" id="ARBA00067510"/>
    </source>
</evidence>
<evidence type="ECO:0000256" key="12">
    <source>
        <dbReference type="ARBA" id="ARBA00080810"/>
    </source>
</evidence>
<evidence type="ECO:0000256" key="6">
    <source>
        <dbReference type="ARBA" id="ARBA00022843"/>
    </source>
</evidence>
<dbReference type="InterPro" id="IPR057302">
    <property type="entry name" value="Rrp5_S1"/>
</dbReference>
<dbReference type="InterPro" id="IPR019734">
    <property type="entry name" value="TPR_rpt"/>
</dbReference>
<dbReference type="FunFam" id="2.40.50.140:FF:000148">
    <property type="entry name" value="protein RRP5 homolog isoform X1"/>
    <property type="match status" value="1"/>
</dbReference>
<dbReference type="FunFam" id="2.40.50.140:FF:000155">
    <property type="entry name" value="rRNA biogenesis protein RRP5"/>
    <property type="match status" value="1"/>
</dbReference>
<keyword evidence="13" id="KW-0802">TPR repeat</keyword>
<evidence type="ECO:0000256" key="8">
    <source>
        <dbReference type="ARBA" id="ARBA00023242"/>
    </source>
</evidence>
<evidence type="ECO:0000256" key="13">
    <source>
        <dbReference type="PROSITE-ProRule" id="PRU00339"/>
    </source>
</evidence>
<dbReference type="InterPro" id="IPR011990">
    <property type="entry name" value="TPR-like_helical_dom_sf"/>
</dbReference>
<proteinExistence type="predicted"/>
<dbReference type="PANTHER" id="PTHR23270">
    <property type="entry name" value="PROGRAMMED CELL DEATH PROTEIN 11 PRE-RRNA PROCESSING PROTEIN RRP5"/>
    <property type="match status" value="1"/>
</dbReference>
<dbReference type="PANTHER" id="PTHR23270:SF10">
    <property type="entry name" value="PROTEIN RRP5 HOMOLOG"/>
    <property type="match status" value="1"/>
</dbReference>
<dbReference type="SMART" id="SM00386">
    <property type="entry name" value="HAT"/>
    <property type="match status" value="6"/>
</dbReference>
<feature type="domain" description="S1 motif" evidence="15">
    <location>
        <begin position="584"/>
        <end position="653"/>
    </location>
</feature>
<dbReference type="CDD" id="cd05693">
    <property type="entry name" value="S1_Rrp5_repeat_hs1_sc1"/>
    <property type="match status" value="1"/>
</dbReference>
<dbReference type="PROSITE" id="PS50005">
    <property type="entry name" value="TPR"/>
    <property type="match status" value="1"/>
</dbReference>
<dbReference type="InterPro" id="IPR055430">
    <property type="entry name" value="HAT_Syf1_CNRKL1_C"/>
</dbReference>
<feature type="domain" description="S1 motif" evidence="15">
    <location>
        <begin position="306"/>
        <end position="374"/>
    </location>
</feature>
<evidence type="ECO:0000256" key="14">
    <source>
        <dbReference type="SAM" id="MobiDB-lite"/>
    </source>
</evidence>
<evidence type="ECO:0000259" key="15">
    <source>
        <dbReference type="PROSITE" id="PS50126"/>
    </source>
</evidence>
<dbReference type="SUPFAM" id="SSF48452">
    <property type="entry name" value="TPR-like"/>
    <property type="match status" value="1"/>
</dbReference>
<feature type="domain" description="S1 motif" evidence="15">
    <location>
        <begin position="102"/>
        <end position="197"/>
    </location>
</feature>
<evidence type="ECO:0000256" key="7">
    <source>
        <dbReference type="ARBA" id="ARBA00022990"/>
    </source>
</evidence>
<dbReference type="GO" id="GO:0000472">
    <property type="term" value="P:endonucleolytic cleavage to generate mature 5'-end of SSU-rRNA from (SSU-rRNA, 5.8S rRNA, LSU-rRNA)"/>
    <property type="evidence" value="ECO:0007669"/>
    <property type="project" value="EnsemblFungi"/>
</dbReference>
<evidence type="ECO:0000256" key="3">
    <source>
        <dbReference type="ARBA" id="ARBA00022552"/>
    </source>
</evidence>
<evidence type="ECO:0000256" key="2">
    <source>
        <dbReference type="ARBA" id="ARBA00022499"/>
    </source>
</evidence>
<dbReference type="InterPro" id="IPR057301">
    <property type="entry name" value="Rrp5_OB_4th"/>
</dbReference>
<dbReference type="Pfam" id="PF23459">
    <property type="entry name" value="S1_RRP5"/>
    <property type="match status" value="2"/>
</dbReference>